<gene>
    <name evidence="1" type="ORF">X975_07806</name>
</gene>
<sequence length="253" mass="27620">MDESRFSLQPDARGLLIWREPGTRYHAGNIREMDRYDGGGVMVRPGMAPELASPALPDLVPPQPLTGFGETIVASNPFDDTIPTTTTTVPNMPAPGLTHMSGPPMHAKPVPMSSGKFLARFLGQFTNAIENNPNLTPIDKSSYLKSLLVGSAYNVVAGFSITEENYKSAVDLLKNRFGRQDLVINAHMSKLLNMKQVKNAANVKKLRELYDSCKIQITNLNSLGVTAGSYGHLRCPVLLKLLPPEIALNVNHK</sequence>
<protein>
    <submittedName>
        <fullName evidence="1">Uncharacterized protein</fullName>
    </submittedName>
</protein>
<evidence type="ECO:0000313" key="2">
    <source>
        <dbReference type="Proteomes" id="UP000054359"/>
    </source>
</evidence>
<keyword evidence="2" id="KW-1185">Reference proteome</keyword>
<feature type="non-terminal residue" evidence="1">
    <location>
        <position position="253"/>
    </location>
</feature>
<evidence type="ECO:0000313" key="1">
    <source>
        <dbReference type="EMBL" id="KFM70677.1"/>
    </source>
</evidence>
<dbReference type="EMBL" id="KK117510">
    <property type="protein sequence ID" value="KFM70677.1"/>
    <property type="molecule type" value="Genomic_DNA"/>
</dbReference>
<dbReference type="OrthoDB" id="6431421at2759"/>
<accession>A0A087TZY8</accession>
<organism evidence="1 2">
    <name type="scientific">Stegodyphus mimosarum</name>
    <name type="common">African social velvet spider</name>
    <dbReference type="NCBI Taxonomy" id="407821"/>
    <lineage>
        <taxon>Eukaryota</taxon>
        <taxon>Metazoa</taxon>
        <taxon>Ecdysozoa</taxon>
        <taxon>Arthropoda</taxon>
        <taxon>Chelicerata</taxon>
        <taxon>Arachnida</taxon>
        <taxon>Araneae</taxon>
        <taxon>Araneomorphae</taxon>
        <taxon>Entelegynae</taxon>
        <taxon>Eresoidea</taxon>
        <taxon>Eresidae</taxon>
        <taxon>Stegodyphus</taxon>
    </lineage>
</organism>
<name>A0A087TZY8_STEMI</name>
<dbReference type="AlphaFoldDB" id="A0A087TZY8"/>
<reference evidence="1 2" key="1">
    <citation type="submission" date="2013-11" db="EMBL/GenBank/DDBJ databases">
        <title>Genome sequencing of Stegodyphus mimosarum.</title>
        <authorList>
            <person name="Bechsgaard J."/>
        </authorList>
    </citation>
    <scope>NUCLEOTIDE SEQUENCE [LARGE SCALE GENOMIC DNA]</scope>
</reference>
<dbReference type="Pfam" id="PF03564">
    <property type="entry name" value="DUF1759"/>
    <property type="match status" value="1"/>
</dbReference>
<proteinExistence type="predicted"/>
<dbReference type="InterPro" id="IPR005312">
    <property type="entry name" value="DUF1759"/>
</dbReference>
<dbReference type="Proteomes" id="UP000054359">
    <property type="component" value="Unassembled WGS sequence"/>
</dbReference>
<dbReference type="PANTHER" id="PTHR22954:SF3">
    <property type="entry name" value="PROTEIN CBG08539"/>
    <property type="match status" value="1"/>
</dbReference>
<dbReference type="PANTHER" id="PTHR22954">
    <property type="entry name" value="RETROVIRAL PROTEASE-RELATED"/>
    <property type="match status" value="1"/>
</dbReference>